<proteinExistence type="predicted"/>
<evidence type="ECO:0000313" key="3">
    <source>
        <dbReference type="Proteomes" id="UP001610334"/>
    </source>
</evidence>
<keyword evidence="3" id="KW-1185">Reference proteome</keyword>
<organism evidence="2 3">
    <name type="scientific">Aspergillus granulosus</name>
    <dbReference type="NCBI Taxonomy" id="176169"/>
    <lineage>
        <taxon>Eukaryota</taxon>
        <taxon>Fungi</taxon>
        <taxon>Dikarya</taxon>
        <taxon>Ascomycota</taxon>
        <taxon>Pezizomycotina</taxon>
        <taxon>Eurotiomycetes</taxon>
        <taxon>Eurotiomycetidae</taxon>
        <taxon>Eurotiales</taxon>
        <taxon>Aspergillaceae</taxon>
        <taxon>Aspergillus</taxon>
        <taxon>Aspergillus subgen. Nidulantes</taxon>
    </lineage>
</organism>
<evidence type="ECO:0000313" key="2">
    <source>
        <dbReference type="EMBL" id="KAL2803190.1"/>
    </source>
</evidence>
<feature type="signal peptide" evidence="1">
    <location>
        <begin position="1"/>
        <end position="17"/>
    </location>
</feature>
<gene>
    <name evidence="2" type="ORF">BJX63DRAFT_79046</name>
</gene>
<dbReference type="Proteomes" id="UP001610334">
    <property type="component" value="Unassembled WGS sequence"/>
</dbReference>
<protein>
    <recommendedName>
        <fullName evidence="4">Secreted protein</fullName>
    </recommendedName>
</protein>
<feature type="chain" id="PRO_5046696063" description="Secreted protein" evidence="1">
    <location>
        <begin position="18"/>
        <end position="94"/>
    </location>
</feature>
<sequence>MVCILIVNYILLRAASSSLFPEGHPRCTETGISPRERPTSSHAVEGSTHRVFARSCTSGTFALGTFCVYPLYVHFLFFLAHSLRKLITYVGSVS</sequence>
<accession>A0ABR4GXJ3</accession>
<dbReference type="EMBL" id="JBFXLT010000147">
    <property type="protein sequence ID" value="KAL2803190.1"/>
    <property type="molecule type" value="Genomic_DNA"/>
</dbReference>
<name>A0ABR4GXJ3_9EURO</name>
<comment type="caution">
    <text evidence="2">The sequence shown here is derived from an EMBL/GenBank/DDBJ whole genome shotgun (WGS) entry which is preliminary data.</text>
</comment>
<reference evidence="2 3" key="1">
    <citation type="submission" date="2024-07" db="EMBL/GenBank/DDBJ databases">
        <title>Section-level genome sequencing and comparative genomics of Aspergillus sections Usti and Cavernicolus.</title>
        <authorList>
            <consortium name="Lawrence Berkeley National Laboratory"/>
            <person name="Nybo J.L."/>
            <person name="Vesth T.C."/>
            <person name="Theobald S."/>
            <person name="Frisvad J.C."/>
            <person name="Larsen T.O."/>
            <person name="Kjaerboelling I."/>
            <person name="Rothschild-Mancinelli K."/>
            <person name="Lyhne E.K."/>
            <person name="Kogle M.E."/>
            <person name="Barry K."/>
            <person name="Clum A."/>
            <person name="Na H."/>
            <person name="Ledsgaard L."/>
            <person name="Lin J."/>
            <person name="Lipzen A."/>
            <person name="Kuo A."/>
            <person name="Riley R."/>
            <person name="Mondo S."/>
            <person name="Labutti K."/>
            <person name="Haridas S."/>
            <person name="Pangalinan J."/>
            <person name="Salamov A.A."/>
            <person name="Simmons B.A."/>
            <person name="Magnuson J.K."/>
            <person name="Chen J."/>
            <person name="Drula E."/>
            <person name="Henrissat B."/>
            <person name="Wiebenga A."/>
            <person name="Lubbers R.J."/>
            <person name="Gomes A.C."/>
            <person name="Makela M.R."/>
            <person name="Stajich J."/>
            <person name="Grigoriev I.V."/>
            <person name="Mortensen U.H."/>
            <person name="De Vries R.P."/>
            <person name="Baker S.E."/>
            <person name="Andersen M.R."/>
        </authorList>
    </citation>
    <scope>NUCLEOTIDE SEQUENCE [LARGE SCALE GENOMIC DNA]</scope>
    <source>
        <strain evidence="2 3">CBS 588.65</strain>
    </source>
</reference>
<evidence type="ECO:0008006" key="4">
    <source>
        <dbReference type="Google" id="ProtNLM"/>
    </source>
</evidence>
<keyword evidence="1" id="KW-0732">Signal</keyword>
<evidence type="ECO:0000256" key="1">
    <source>
        <dbReference type="SAM" id="SignalP"/>
    </source>
</evidence>